<reference evidence="14 15" key="3">
    <citation type="journal article" date="2015" name="Genome Announc.">
        <title>Draft Genome Sequence of the Archiascomycetous Yeast Saitoella complicata.</title>
        <authorList>
            <person name="Yamauchi K."/>
            <person name="Kondo S."/>
            <person name="Hamamoto M."/>
            <person name="Takahashi Y."/>
            <person name="Ogura Y."/>
            <person name="Hayashi T."/>
            <person name="Nishida H."/>
        </authorList>
    </citation>
    <scope>NUCLEOTIDE SEQUENCE [LARGE SCALE GENOMIC DNA]</scope>
    <source>
        <strain evidence="14 15">NRRL Y-17804</strain>
    </source>
</reference>
<proteinExistence type="inferred from homology"/>
<dbReference type="OrthoDB" id="28092at2759"/>
<comment type="subcellular location">
    <subcellularLocation>
        <location evidence="1">Endoplasmic reticulum membrane</location>
        <topology evidence="1">Single-pass type I membrane protein</topology>
    </subcellularLocation>
</comment>
<evidence type="ECO:0000256" key="6">
    <source>
        <dbReference type="ARBA" id="ARBA00022729"/>
    </source>
</evidence>
<evidence type="ECO:0000256" key="10">
    <source>
        <dbReference type="ARBA" id="ARBA00023180"/>
    </source>
</evidence>
<gene>
    <name evidence="14" type="ORF">G7K_4527-t1</name>
</gene>
<dbReference type="InterPro" id="IPR018391">
    <property type="entry name" value="PQQ_b-propeller_rpt"/>
</dbReference>
<keyword evidence="5" id="KW-0812">Transmembrane</keyword>
<evidence type="ECO:0000256" key="8">
    <source>
        <dbReference type="ARBA" id="ARBA00022989"/>
    </source>
</evidence>
<dbReference type="Proteomes" id="UP000033140">
    <property type="component" value="Unassembled WGS sequence"/>
</dbReference>
<keyword evidence="9" id="KW-0472">Membrane</keyword>
<protein>
    <recommendedName>
        <fullName evidence="4">ER membrane protein complex subunit 1</fullName>
    </recommendedName>
</protein>
<keyword evidence="8" id="KW-1133">Transmembrane helix</keyword>
<feature type="signal peptide" evidence="11">
    <location>
        <begin position="1"/>
        <end position="24"/>
    </location>
</feature>
<evidence type="ECO:0000256" key="5">
    <source>
        <dbReference type="ARBA" id="ARBA00022692"/>
    </source>
</evidence>
<organism evidence="14 15">
    <name type="scientific">Saitoella complicata (strain BCRC 22490 / CBS 7301 / JCM 7358 / NBRC 10748 / NRRL Y-17804)</name>
    <dbReference type="NCBI Taxonomy" id="698492"/>
    <lineage>
        <taxon>Eukaryota</taxon>
        <taxon>Fungi</taxon>
        <taxon>Dikarya</taxon>
        <taxon>Ascomycota</taxon>
        <taxon>Taphrinomycotina</taxon>
        <taxon>Taphrinomycotina incertae sedis</taxon>
        <taxon>Saitoella</taxon>
    </lineage>
</organism>
<evidence type="ECO:0000256" key="1">
    <source>
        <dbReference type="ARBA" id="ARBA00004115"/>
    </source>
</evidence>
<dbReference type="PANTHER" id="PTHR21573">
    <property type="entry name" value="ER MEMBRANE PROTEIN COMPLEX SUBUNIT 1"/>
    <property type="match status" value="1"/>
</dbReference>
<sequence>MQWHTGLLSLLFALLLTFYKPVSAIYADEASVIDFHLAHVGTPRVSFLHAPVAGSGKLAYVGTEKNVIAAIGLKSGDLLWRQIVEGDLVDAKASGERIVVLSQSGTNVVLSAYSATQGHLLWSSPFLSQEAIEPSVSVSDVNAVLLTDGGLVRIVDLTDGTVAASWSGHDGITVYTNVTHTTDGHVAVVGTTSNIASSTLTTAILDARALALSEILVLDTIVTSPSDVLHLSPRLLIWKNGETLEYVTLGKAQVMELQAPANVGHARAFSSRTGRSILVQFQHSTTFYTVSAEDGSLVLKYTIQNPEGSDHCAYSAAESDEEYHTRSCIQGDVGRVEVFGVAEWGVVKSWRVDLADAHSTGHFGGVLAASSEIMTAVDGLVGRVLLVTVDGSIHLWRDSMPLWTRHESLAHTTHATFVDLPDPSVSKEVADEETHEGLSAFLKRVTRHIGEVHRLPAFFSGWAARFAQGEYEVSPTGISAAIARDTFGFRKFIVTGTEKGKLAALDTATGKVVWSQFYQGNAAVGLWTVRNASPDHPPVVAVLLKGQGTMDWLELNALDGTVVGSESWTGSFGAAFAIEGVQGPEDTLSVAVVSQEGALKVFPKDKGMQAISATFTGIRFAVTNGSSAVQGFELDATTASARSLWKIDFPSAEVIQSISAAGANHVASIGRVLGDRSVMYKYLHSHLVGIVTTDASASSVTIYLVDLARGTIVHQARHGDVDTTKTVSIELDENRVVYAFWSIGPSAGTQINVLELYEHEKPNQRLDPVPLDYVSRDVDLQPYVVGQAYRYPARISALATTQTRYGITKRDTVAFLPDLNMLVELPKSLLDPRRPKKDVKQMSTAEKEEGLIPYDPILPDERRWVISHKNEIFAVKDIISGPAYLESTSLVFAFGLDMFFTRVTPSQSFDKLSASFSKGQLLLTMIALCAAVALTSPMVRRKQLNALWGVQ</sequence>
<evidence type="ECO:0000313" key="15">
    <source>
        <dbReference type="Proteomes" id="UP000033140"/>
    </source>
</evidence>
<dbReference type="PANTHER" id="PTHR21573:SF0">
    <property type="entry name" value="ER MEMBRANE PROTEIN COMPLEX SUBUNIT 1"/>
    <property type="match status" value="1"/>
</dbReference>
<dbReference type="EMBL" id="BACD03000032">
    <property type="protein sequence ID" value="GAO50401.1"/>
    <property type="molecule type" value="Genomic_DNA"/>
</dbReference>
<comment type="subunit">
    <text evidence="3">Component of the ER membrane protein complex (EMC).</text>
</comment>
<keyword evidence="15" id="KW-1185">Reference proteome</keyword>
<dbReference type="SMART" id="SM00564">
    <property type="entry name" value="PQQ"/>
    <property type="match status" value="3"/>
</dbReference>
<evidence type="ECO:0000313" key="14">
    <source>
        <dbReference type="EMBL" id="GAO50401.1"/>
    </source>
</evidence>
<dbReference type="GO" id="GO:0034975">
    <property type="term" value="P:protein folding in endoplasmic reticulum"/>
    <property type="evidence" value="ECO:0007669"/>
    <property type="project" value="TreeGrafter"/>
</dbReference>
<dbReference type="RefSeq" id="XP_019023910.1">
    <property type="nucleotide sequence ID" value="XM_019166127.1"/>
</dbReference>
<evidence type="ECO:0000256" key="11">
    <source>
        <dbReference type="SAM" id="SignalP"/>
    </source>
</evidence>
<dbReference type="GO" id="GO:0072546">
    <property type="term" value="C:EMC complex"/>
    <property type="evidence" value="ECO:0007669"/>
    <property type="project" value="InterPro"/>
</dbReference>
<comment type="similarity">
    <text evidence="2">Belongs to the EMC1 family.</text>
</comment>
<dbReference type="Pfam" id="PF25293">
    <property type="entry name" value="Beta-prop_EMC1_N"/>
    <property type="match status" value="1"/>
</dbReference>
<evidence type="ECO:0000256" key="7">
    <source>
        <dbReference type="ARBA" id="ARBA00022824"/>
    </source>
</evidence>
<name>A0A0E9NL54_SAICN</name>
<keyword evidence="10" id="KW-0325">Glycoprotein</keyword>
<evidence type="ECO:0000256" key="2">
    <source>
        <dbReference type="ARBA" id="ARBA00007904"/>
    </source>
</evidence>
<keyword evidence="7" id="KW-0256">Endoplasmic reticulum</keyword>
<evidence type="ECO:0000256" key="4">
    <source>
        <dbReference type="ARBA" id="ARBA00020824"/>
    </source>
</evidence>
<dbReference type="InterPro" id="IPR015943">
    <property type="entry name" value="WD40/YVTN_repeat-like_dom_sf"/>
</dbReference>
<feature type="domain" description="ER membrane protein complex subunit 1 C-terminal" evidence="12">
    <location>
        <begin position="732"/>
        <end position="948"/>
    </location>
</feature>
<dbReference type="AlphaFoldDB" id="A0A0E9NL54"/>
<dbReference type="InterPro" id="IPR011047">
    <property type="entry name" value="Quinoprotein_ADH-like_sf"/>
</dbReference>
<comment type="caution">
    <text evidence="14">The sequence shown here is derived from an EMBL/GenBank/DDBJ whole genome shotgun (WGS) entry which is preliminary data.</text>
</comment>
<dbReference type="OMA" id="HASHEIH"/>
<evidence type="ECO:0000259" key="13">
    <source>
        <dbReference type="Pfam" id="PF25293"/>
    </source>
</evidence>
<dbReference type="SUPFAM" id="SSF50998">
    <property type="entry name" value="Quinoprotein alcohol dehydrogenase-like"/>
    <property type="match status" value="1"/>
</dbReference>
<dbReference type="STRING" id="698492.A0A0E9NL54"/>
<reference evidence="14 15" key="1">
    <citation type="journal article" date="2011" name="J. Gen. Appl. Microbiol.">
        <title>Draft genome sequencing of the enigmatic yeast Saitoella complicata.</title>
        <authorList>
            <person name="Nishida H."/>
            <person name="Hamamoto M."/>
            <person name="Sugiyama J."/>
        </authorList>
    </citation>
    <scope>NUCLEOTIDE SEQUENCE [LARGE SCALE GENOMIC DNA]</scope>
    <source>
        <strain evidence="14 15">NRRL Y-17804</strain>
    </source>
</reference>
<keyword evidence="6 11" id="KW-0732">Signal</keyword>
<feature type="chain" id="PRO_5002430470" description="ER membrane protein complex subunit 1" evidence="11">
    <location>
        <begin position="25"/>
        <end position="951"/>
    </location>
</feature>
<evidence type="ECO:0000256" key="9">
    <source>
        <dbReference type="ARBA" id="ARBA00023136"/>
    </source>
</evidence>
<dbReference type="Gene3D" id="2.130.10.10">
    <property type="entry name" value="YVTN repeat-like/Quinoprotein amine dehydrogenase"/>
    <property type="match status" value="1"/>
</dbReference>
<dbReference type="InterPro" id="IPR026895">
    <property type="entry name" value="EMC1"/>
</dbReference>
<feature type="domain" description="EMC1 first beta-propeller" evidence="13">
    <location>
        <begin position="24"/>
        <end position="407"/>
    </location>
</feature>
<evidence type="ECO:0000256" key="3">
    <source>
        <dbReference type="ARBA" id="ARBA00011276"/>
    </source>
</evidence>
<reference evidence="14 15" key="2">
    <citation type="journal article" date="2014" name="J. Gen. Appl. Microbiol.">
        <title>The early diverging ascomycetous budding yeast Saitoella complicata has three histone deacetylases belonging to the Clr6, Hos2, and Rpd3 lineages.</title>
        <authorList>
            <person name="Nishida H."/>
            <person name="Matsumoto T."/>
            <person name="Kondo S."/>
            <person name="Hamamoto M."/>
            <person name="Yoshikawa H."/>
        </authorList>
    </citation>
    <scope>NUCLEOTIDE SEQUENCE [LARGE SCALE GENOMIC DNA]</scope>
    <source>
        <strain evidence="14 15">NRRL Y-17804</strain>
    </source>
</reference>
<evidence type="ECO:0000259" key="12">
    <source>
        <dbReference type="Pfam" id="PF07774"/>
    </source>
</evidence>
<dbReference type="Pfam" id="PF07774">
    <property type="entry name" value="EMC1_C"/>
    <property type="match status" value="1"/>
</dbReference>
<dbReference type="InterPro" id="IPR011678">
    <property type="entry name" value="EMC1_C"/>
</dbReference>
<dbReference type="InterPro" id="IPR058545">
    <property type="entry name" value="Beta-prop_EMC1_1st"/>
</dbReference>
<accession>A0A0E9NL54</accession>